<reference evidence="1" key="1">
    <citation type="submission" date="2022-01" db="EMBL/GenBank/DDBJ databases">
        <authorList>
            <person name="Criscuolo A."/>
        </authorList>
    </citation>
    <scope>NUCLEOTIDE SEQUENCE</scope>
    <source>
        <strain evidence="1">CIP111891</strain>
    </source>
</reference>
<dbReference type="SUPFAM" id="SSF49785">
    <property type="entry name" value="Galactose-binding domain-like"/>
    <property type="match status" value="1"/>
</dbReference>
<evidence type="ECO:0008006" key="3">
    <source>
        <dbReference type="Google" id="ProtNLM"/>
    </source>
</evidence>
<proteinExistence type="predicted"/>
<accession>A0ABM9BPK4</accession>
<dbReference type="PANTHER" id="PTHR36848">
    <property type="entry name" value="DNA-BINDING PROTEIN (PUTATIVE SECRETED PROTEIN)-RELATED"/>
    <property type="match status" value="1"/>
</dbReference>
<dbReference type="PANTHER" id="PTHR36848:SF2">
    <property type="entry name" value="SECRETED PROTEIN"/>
    <property type="match status" value="1"/>
</dbReference>
<protein>
    <recommendedName>
        <fullName evidence="3">Glycoside hydrolase</fullName>
    </recommendedName>
</protein>
<name>A0ABM9BPK4_9BACL</name>
<dbReference type="Gene3D" id="2.60.120.260">
    <property type="entry name" value="Galactose-binding domain-like"/>
    <property type="match status" value="1"/>
</dbReference>
<keyword evidence="2" id="KW-1185">Reference proteome</keyword>
<sequence length="1018" mass="114633">MSDAMEINFEAFQNPPAQFRSIPFWSLNDRLEPAEIKKQLQQFAEGGFGGVYLHSRTGLMTEYLGEEWWAAIQAACELCEELGIEAWFYDEEKWPSGFAGGIVPNLSSDYHARSLIRLVKGTELPPNCEWLQEDDSYIYVSCKDALGNAWYNGTCWVDLMNPEMVKSFIDCSYAPYAEKYKAYLGHTAKGIFTDEPQISPRAVSFPHQGMISYSPWLREFFQGQHGYDILEHVQSLFDNTGAYRKVRLDYYRSLSALLENSFSRQIGEYCAEAGLTWTGHFNGENSFGSIILNVGNMMIQYRHMQQPGIDHLGLRIDGGLIAAKSLTSVANQYGMTRRLSELFGISGQNMSFEDRKWIAGWHAVLGINHFCPHLALYSMKGCRKRDYPPTISPQQPYWKDNKLVEDYMARICYVTALGEFAPELLVLHPLESCIMELPGADVVSINAVSTISINERDTQFITLLEQLMGIHRDYDLGDEQILQDIGKIEGDQLQVGQMHYKIVLLPYMSTIRPSTLTLLEAFTQNGGKVLTVGGYPTYVDGEEDTATLDKLKSYAIPIQEDQLETALAQAVAPLIRLFGEEVSSIWTQHRTLEGGSLVYFINLSRAQEIDYAFKLQETVESALLWDPETGHAHHLKADEEGKFHVRLEPAHSFIVTTGEASRGATISGDYHLPGKLDPILTLEGPWKGIRQDPNLLTLDYARYSTDEGETYSELEPVIGIHERFTDTGYNGSLILAYACEVAVLPLQDFLIVEQPEMYECIAVNGRTIPIQDCESYRDASFRKINITDSLEIGANRITLMLHYIAPILDSSQAVLRYGTEIESIYVAGDFGIEAESSEVADQETPRVHWLTNFVMTAERETFKGDLAIEGYPFYAGEFHLSCSFSLPVKKTDKRYFFAFPRADVITLTAELNGQMLGTIASSPWRFEVTEAIQAGENHLQLTLANSLRNMLGPHHHIGGELTKVSPESFTGQTSWTYRGTGEVDWYDCRLTGQASLWRDDYTIVPFGLSKGPIILVEN</sequence>
<evidence type="ECO:0000313" key="1">
    <source>
        <dbReference type="EMBL" id="CAH1192039.1"/>
    </source>
</evidence>
<dbReference type="InterPro" id="IPR053161">
    <property type="entry name" value="Ulvan_degrading_GH"/>
</dbReference>
<comment type="caution">
    <text evidence="1">The sequence shown here is derived from an EMBL/GenBank/DDBJ whole genome shotgun (WGS) entry which is preliminary data.</text>
</comment>
<dbReference type="InterPro" id="IPR008979">
    <property type="entry name" value="Galactose-bd-like_sf"/>
</dbReference>
<organism evidence="1 2">
    <name type="scientific">Paenibacillus allorhizoplanae</name>
    <dbReference type="NCBI Taxonomy" id="2905648"/>
    <lineage>
        <taxon>Bacteria</taxon>
        <taxon>Bacillati</taxon>
        <taxon>Bacillota</taxon>
        <taxon>Bacilli</taxon>
        <taxon>Bacillales</taxon>
        <taxon>Paenibacillaceae</taxon>
        <taxon>Paenibacillus</taxon>
    </lineage>
</organism>
<evidence type="ECO:0000313" key="2">
    <source>
        <dbReference type="Proteomes" id="UP000838821"/>
    </source>
</evidence>
<dbReference type="Proteomes" id="UP000838821">
    <property type="component" value="Unassembled WGS sequence"/>
</dbReference>
<gene>
    <name evidence="1" type="ORF">PAECIP111891_00181</name>
</gene>
<dbReference type="EMBL" id="CAKMMW010000001">
    <property type="protein sequence ID" value="CAH1192039.1"/>
    <property type="molecule type" value="Genomic_DNA"/>
</dbReference>
<dbReference type="RefSeq" id="WP_236284033.1">
    <property type="nucleotide sequence ID" value="NZ_CAKMMW010000001.1"/>
</dbReference>